<evidence type="ECO:0000313" key="2">
    <source>
        <dbReference type="EMBL" id="MFC3034107.1"/>
    </source>
</evidence>
<name>A0ABV7CN57_9GAMM</name>
<dbReference type="PROSITE" id="PS51257">
    <property type="entry name" value="PROKAR_LIPOPROTEIN"/>
    <property type="match status" value="1"/>
</dbReference>
<keyword evidence="3" id="KW-1185">Reference proteome</keyword>
<dbReference type="InterPro" id="IPR038670">
    <property type="entry name" value="HslJ-like_sf"/>
</dbReference>
<accession>A0ABV7CN57</accession>
<dbReference type="InterPro" id="IPR005184">
    <property type="entry name" value="DUF306_Meta_HslJ"/>
</dbReference>
<evidence type="ECO:0000259" key="1">
    <source>
        <dbReference type="Pfam" id="PF03724"/>
    </source>
</evidence>
<dbReference type="PANTHER" id="PTHR35535">
    <property type="entry name" value="HEAT SHOCK PROTEIN HSLJ"/>
    <property type="match status" value="1"/>
</dbReference>
<organism evidence="2 3">
    <name type="scientific">Pseudoalteromonas fenneropenaei</name>
    <dbReference type="NCBI Taxonomy" id="1737459"/>
    <lineage>
        <taxon>Bacteria</taxon>
        <taxon>Pseudomonadati</taxon>
        <taxon>Pseudomonadota</taxon>
        <taxon>Gammaproteobacteria</taxon>
        <taxon>Alteromonadales</taxon>
        <taxon>Pseudoalteromonadaceae</taxon>
        <taxon>Pseudoalteromonas</taxon>
    </lineage>
</organism>
<dbReference type="PANTHER" id="PTHR35535:SF1">
    <property type="entry name" value="HEAT SHOCK PROTEIN HSLJ"/>
    <property type="match status" value="1"/>
</dbReference>
<dbReference type="RefSeq" id="WP_377126777.1">
    <property type="nucleotide sequence ID" value="NZ_JBHRSD010000031.1"/>
</dbReference>
<dbReference type="Gene3D" id="2.40.128.270">
    <property type="match status" value="1"/>
</dbReference>
<reference evidence="3" key="1">
    <citation type="journal article" date="2019" name="Int. J. Syst. Evol. Microbiol.">
        <title>The Global Catalogue of Microorganisms (GCM) 10K type strain sequencing project: providing services to taxonomists for standard genome sequencing and annotation.</title>
        <authorList>
            <consortium name="The Broad Institute Genomics Platform"/>
            <consortium name="The Broad Institute Genome Sequencing Center for Infectious Disease"/>
            <person name="Wu L."/>
            <person name="Ma J."/>
        </authorList>
    </citation>
    <scope>NUCLEOTIDE SEQUENCE [LARGE SCALE GENOMIC DNA]</scope>
    <source>
        <strain evidence="3">KCTC 42730</strain>
    </source>
</reference>
<dbReference type="Pfam" id="PF03724">
    <property type="entry name" value="META"/>
    <property type="match status" value="1"/>
</dbReference>
<dbReference type="InterPro" id="IPR053147">
    <property type="entry name" value="Hsp_HslJ-like"/>
</dbReference>
<dbReference type="Proteomes" id="UP001595453">
    <property type="component" value="Unassembled WGS sequence"/>
</dbReference>
<dbReference type="EMBL" id="JBHRSD010000031">
    <property type="protein sequence ID" value="MFC3034107.1"/>
    <property type="molecule type" value="Genomic_DNA"/>
</dbReference>
<proteinExistence type="predicted"/>
<feature type="domain" description="DUF306" evidence="1">
    <location>
        <begin position="31"/>
        <end position="128"/>
    </location>
</feature>
<sequence length="136" mass="14969">MKSIAVFIAFVALLTGLSGCVSTKSLSADVLKYTRWQLHTINGKPVQLPNPVSIRFIDALQVNGFAGCNRFFGEGRVDNGKLLVANLGMTRKACSDSENRVEQQLLTLLRGGVSAELDKQILRLNAKQTFEFVRVQ</sequence>
<gene>
    <name evidence="2" type="ORF">ACFOEE_16500</name>
</gene>
<protein>
    <submittedName>
        <fullName evidence="2">META domain-containing protein</fullName>
    </submittedName>
</protein>
<comment type="caution">
    <text evidence="2">The sequence shown here is derived from an EMBL/GenBank/DDBJ whole genome shotgun (WGS) entry which is preliminary data.</text>
</comment>
<evidence type="ECO:0000313" key="3">
    <source>
        <dbReference type="Proteomes" id="UP001595453"/>
    </source>
</evidence>